<proteinExistence type="predicted"/>
<protein>
    <submittedName>
        <fullName evidence="1">Uncharacterized protein</fullName>
    </submittedName>
</protein>
<dbReference type="AlphaFoldDB" id="A0A381X1Y7"/>
<dbReference type="EMBL" id="UINC01013633">
    <property type="protein sequence ID" value="SVA58764.1"/>
    <property type="molecule type" value="Genomic_DNA"/>
</dbReference>
<evidence type="ECO:0000313" key="1">
    <source>
        <dbReference type="EMBL" id="SVA58764.1"/>
    </source>
</evidence>
<gene>
    <name evidence="1" type="ORF">METZ01_LOCUS111618</name>
</gene>
<organism evidence="1">
    <name type="scientific">marine metagenome</name>
    <dbReference type="NCBI Taxonomy" id="408172"/>
    <lineage>
        <taxon>unclassified sequences</taxon>
        <taxon>metagenomes</taxon>
        <taxon>ecological metagenomes</taxon>
    </lineage>
</organism>
<sequence length="112" mass="12918">MNNPCKESCWNSLYKTRQVNIRLGRDAQRVGRYLLISNSYSLSPQETARLTKEYPRLKLFRILEENIPSEIIRDSYMLFDPLGNGILIYSPDLPGGELLEDLKKVLQNSKIG</sequence>
<accession>A0A381X1Y7</accession>
<name>A0A381X1Y7_9ZZZZ</name>
<reference evidence="1" key="1">
    <citation type="submission" date="2018-05" db="EMBL/GenBank/DDBJ databases">
        <authorList>
            <person name="Lanie J.A."/>
            <person name="Ng W.-L."/>
            <person name="Kazmierczak K.M."/>
            <person name="Andrzejewski T.M."/>
            <person name="Davidsen T.M."/>
            <person name="Wayne K.J."/>
            <person name="Tettelin H."/>
            <person name="Glass J.I."/>
            <person name="Rusch D."/>
            <person name="Podicherti R."/>
            <person name="Tsui H.-C.T."/>
            <person name="Winkler M.E."/>
        </authorList>
    </citation>
    <scope>NUCLEOTIDE SEQUENCE</scope>
</reference>